<keyword evidence="4 5" id="KW-0949">S-adenosyl-L-methionine</keyword>
<feature type="compositionally biased region" description="Basic and acidic residues" evidence="6">
    <location>
        <begin position="16"/>
        <end position="32"/>
    </location>
</feature>
<dbReference type="EC" id="2.1.1.195" evidence="5"/>
<keyword evidence="8" id="KW-1185">Reference proteome</keyword>
<dbReference type="HOGENOM" id="CLU_041273_0_0_0"/>
<name>I0IS65_LEPFC</name>
<dbReference type="GO" id="GO:0032259">
    <property type="term" value="P:methylation"/>
    <property type="evidence" value="ECO:0007669"/>
    <property type="project" value="UniProtKB-KW"/>
</dbReference>
<reference evidence="8" key="2">
    <citation type="submission" date="2012-03" db="EMBL/GenBank/DDBJ databases">
        <title>The complete genome sequence of the pioneer microbe on fresh volcanic deposit, Leptospirillum ferrooxidans strain C2-3.</title>
        <authorList>
            <person name="Fujimura R."/>
            <person name="Sato Y."/>
            <person name="Nishizawa T."/>
            <person name="Nanba K."/>
            <person name="Oshima K."/>
            <person name="Hattori M."/>
            <person name="Kamijo T."/>
            <person name="Ohta H."/>
        </authorList>
    </citation>
    <scope>NUCLEOTIDE SEQUENCE [LARGE SCALE GENOMIC DNA]</scope>
    <source>
        <strain evidence="8">C2-3</strain>
    </source>
</reference>
<dbReference type="NCBIfam" id="NF000849">
    <property type="entry name" value="PRK00075.1-1"/>
    <property type="match status" value="1"/>
</dbReference>
<keyword evidence="2 5" id="KW-0489">Methyltransferase</keyword>
<evidence type="ECO:0000313" key="7">
    <source>
        <dbReference type="EMBL" id="BAM08114.1"/>
    </source>
</evidence>
<dbReference type="PATRIC" id="fig|1162668.3.peg.2900"/>
<dbReference type="Gene3D" id="3.30.2110.10">
    <property type="entry name" value="CbiD-like"/>
    <property type="match status" value="1"/>
</dbReference>
<dbReference type="AlphaFoldDB" id="I0IS65"/>
<evidence type="ECO:0000256" key="3">
    <source>
        <dbReference type="ARBA" id="ARBA00022679"/>
    </source>
</evidence>
<dbReference type="Proteomes" id="UP000007382">
    <property type="component" value="Chromosome"/>
</dbReference>
<comment type="similarity">
    <text evidence="5">Belongs to the CbiD family.</text>
</comment>
<gene>
    <name evidence="5 7" type="primary">cbiD</name>
    <name evidence="7" type="ordered locus">LFE_2443</name>
</gene>
<evidence type="ECO:0000256" key="2">
    <source>
        <dbReference type="ARBA" id="ARBA00022603"/>
    </source>
</evidence>
<dbReference type="GO" id="GO:0043780">
    <property type="term" value="F:cobalt-precorrin-5B C1-methyltransferase activity"/>
    <property type="evidence" value="ECO:0007669"/>
    <property type="project" value="RHEA"/>
</dbReference>
<dbReference type="SUPFAM" id="SSF111342">
    <property type="entry name" value="CbiD-like"/>
    <property type="match status" value="1"/>
</dbReference>
<dbReference type="PANTHER" id="PTHR35863:SF1">
    <property type="entry name" value="COBALT-PRECORRIN-5B C(1)-METHYLTRANSFERASE"/>
    <property type="match status" value="1"/>
</dbReference>
<dbReference type="OrthoDB" id="6439987at2"/>
<dbReference type="NCBIfam" id="TIGR00312">
    <property type="entry name" value="cbiD"/>
    <property type="match status" value="1"/>
</dbReference>
<sequence>MTSLLSKPMDGSCVQTEHRDSPDKVENKEKPKGQRTGFSTGACSQAGVAACLVAFLEGAPPQEIAVRLPIGRKAVFPLADFCLDLHSDKDRPSATATIVKDAGDDPDVTHGASIITSVRITCVPGVRFFAGEGVGTVTKPGLGLAVGDPAINPVPREMIKNEFLLRQDDLKAWTSKHYGWSDPGMDVTISIPNGEVLAEKTLNGRLGILGGLSILGTKGIVVPFSTSAYRASISQAIDVALARDISTLVFTTGGQSEKFAQKIRSDLPEEAFIQIGDFTGFSLREAVKKKVGRVIMAGFLGKFSKLAAGVTQTHAAGSSVDLEFLSSVAREAGCPEAVCNEIAHANTARHAGEIALSAGCTGFFSFLGKRVTSQLKKTVKNELPIEVLLTNFDGTILSHEGDKTC</sequence>
<evidence type="ECO:0000256" key="6">
    <source>
        <dbReference type="SAM" id="MobiDB-lite"/>
    </source>
</evidence>
<keyword evidence="1 5" id="KW-0169">Cobalamin biosynthesis</keyword>
<evidence type="ECO:0000256" key="5">
    <source>
        <dbReference type="HAMAP-Rule" id="MF_00787"/>
    </source>
</evidence>
<dbReference type="GO" id="GO:0019251">
    <property type="term" value="P:anaerobic cobalamin biosynthetic process"/>
    <property type="evidence" value="ECO:0007669"/>
    <property type="project" value="UniProtKB-UniRule"/>
</dbReference>
<dbReference type="STRING" id="1162668.LFE_2443"/>
<comment type="catalytic activity">
    <reaction evidence="5">
        <text>Co-precorrin-5B + S-adenosyl-L-methionine = Co-precorrin-6A + S-adenosyl-L-homocysteine</text>
        <dbReference type="Rhea" id="RHEA:26285"/>
        <dbReference type="ChEBI" id="CHEBI:57856"/>
        <dbReference type="ChEBI" id="CHEBI:59789"/>
        <dbReference type="ChEBI" id="CHEBI:60063"/>
        <dbReference type="ChEBI" id="CHEBI:60064"/>
        <dbReference type="EC" id="2.1.1.195"/>
    </reaction>
</comment>
<dbReference type="Pfam" id="PF01888">
    <property type="entry name" value="CbiD"/>
    <property type="match status" value="1"/>
</dbReference>
<dbReference type="PIRSF" id="PIRSF026782">
    <property type="entry name" value="CbiD"/>
    <property type="match status" value="1"/>
</dbReference>
<dbReference type="InterPro" id="IPR002748">
    <property type="entry name" value="CbiD"/>
</dbReference>
<keyword evidence="3 5" id="KW-0808">Transferase</keyword>
<proteinExistence type="inferred from homology"/>
<dbReference type="PANTHER" id="PTHR35863">
    <property type="entry name" value="COBALT-PRECORRIN-5B C(1)-METHYLTRANSFERASE"/>
    <property type="match status" value="1"/>
</dbReference>
<protein>
    <recommendedName>
        <fullName evidence="5">Cobalt-precorrin-5B C(1)-methyltransferase</fullName>
        <ecNumber evidence="5">2.1.1.195</ecNumber>
    </recommendedName>
    <alternativeName>
        <fullName evidence="5">Cobalt-precorrin-6A synthase</fullName>
    </alternativeName>
</protein>
<dbReference type="HAMAP" id="MF_00787">
    <property type="entry name" value="CbiD"/>
    <property type="match status" value="1"/>
</dbReference>
<dbReference type="eggNOG" id="COG1903">
    <property type="taxonomic scope" value="Bacteria"/>
</dbReference>
<organism evidence="7 8">
    <name type="scientific">Leptospirillum ferrooxidans (strain C2-3)</name>
    <dbReference type="NCBI Taxonomy" id="1162668"/>
    <lineage>
        <taxon>Bacteria</taxon>
        <taxon>Pseudomonadati</taxon>
        <taxon>Nitrospirota</taxon>
        <taxon>Nitrospiria</taxon>
        <taxon>Nitrospirales</taxon>
        <taxon>Nitrospiraceae</taxon>
        <taxon>Leptospirillum</taxon>
    </lineage>
</organism>
<dbReference type="InterPro" id="IPR036074">
    <property type="entry name" value="CbiD_sf"/>
</dbReference>
<reference evidence="7 8" key="1">
    <citation type="journal article" date="2012" name="J. Bacteriol.">
        <title>Complete Genome Sequence of Leptospirillum ferrooxidans Strain C2-3, Isolated from a Fresh Volcanic Ash Deposit on the Island of Miyake, Japan.</title>
        <authorList>
            <person name="Fujimura R."/>
            <person name="Sato Y."/>
            <person name="Nishizawa T."/>
            <person name="Oshima K."/>
            <person name="Kim S.-W."/>
            <person name="Hattori M."/>
            <person name="Kamijo T."/>
            <person name="Ohta H."/>
        </authorList>
    </citation>
    <scope>NUCLEOTIDE SEQUENCE [LARGE SCALE GENOMIC DNA]</scope>
    <source>
        <strain evidence="7 8">C2-3</strain>
    </source>
</reference>
<dbReference type="EMBL" id="AP012342">
    <property type="protein sequence ID" value="BAM08114.1"/>
    <property type="molecule type" value="Genomic_DNA"/>
</dbReference>
<feature type="region of interest" description="Disordered" evidence="6">
    <location>
        <begin position="1"/>
        <end position="38"/>
    </location>
</feature>
<accession>I0IS65</accession>
<comment type="function">
    <text evidence="5">Catalyzes the methylation of C-1 in cobalt-precorrin-5B to form cobalt-precorrin-6A.</text>
</comment>
<comment type="pathway">
    <text evidence="5">Cofactor biosynthesis; adenosylcobalamin biosynthesis; cob(II)yrinate a,c-diamide from sirohydrochlorin (anaerobic route): step 6/10.</text>
</comment>
<evidence type="ECO:0000256" key="4">
    <source>
        <dbReference type="ARBA" id="ARBA00022691"/>
    </source>
</evidence>
<dbReference type="KEGG" id="lfc:LFE_2443"/>
<dbReference type="UniPathway" id="UPA00148">
    <property type="reaction ID" value="UER00227"/>
</dbReference>
<evidence type="ECO:0000256" key="1">
    <source>
        <dbReference type="ARBA" id="ARBA00022573"/>
    </source>
</evidence>
<evidence type="ECO:0000313" key="8">
    <source>
        <dbReference type="Proteomes" id="UP000007382"/>
    </source>
</evidence>